<sequence length="452" mass="48617">MIQLIIGVLLLIAFAGLVYYAFKGGNLMMGMLVMAIIWATLSIVGFMIIKDPAFLAANKAQVETSLPDHLKAVFQSGPEGWGPTLVNFIFGAWFGRVMLKTGIASKIIKLTVELGGDKPVITSILLSIVTVLVFTSMFGAGAVVAIGVIVFPILLSLGIPKKTALVSFMLSVGAGLYINPVIFSQYKMFFLDSQGRETVSYDGTYLKWGFAAMAIQLVVAIIFTIIFSRKKRQVHAWASPIPQNTTAEANRVPGIALITPVVPVVLAIGLKVPVILGFLIAGFFALAVCGYMRTWKGTAEVFNKTFYDGVIDTAPLMGFMLIIPMFNAASNLAVPYFQALLGGVIPNSTLIIAIAFAVLAPLGLFRGPFTLAGAGAATLGILKSLSFTNNFLFALMYAPTVTMNISSCITQSWIVWGINYTKVETNDYLKSSAVTGWIITAILSMLTFFIYG</sequence>
<feature type="transmembrane region" description="Helical" evidence="1">
    <location>
        <begin position="124"/>
        <end position="157"/>
    </location>
</feature>
<dbReference type="Proteomes" id="UP001597036">
    <property type="component" value="Unassembled WGS sequence"/>
</dbReference>
<keyword evidence="1" id="KW-0472">Membrane</keyword>
<protein>
    <recommendedName>
        <fullName evidence="4">Citrate transporter</fullName>
    </recommendedName>
</protein>
<feature type="transmembrane region" description="Helical" evidence="1">
    <location>
        <begin position="164"/>
        <end position="186"/>
    </location>
</feature>
<feature type="transmembrane region" description="Helical" evidence="1">
    <location>
        <begin position="274"/>
        <end position="295"/>
    </location>
</feature>
<name>A0ABW2Y586_9BIFI</name>
<keyword evidence="1" id="KW-1133">Transmembrane helix</keyword>
<gene>
    <name evidence="2" type="ORF">ACFQY8_02540</name>
</gene>
<organism evidence="2 3">
    <name type="scientific">Alloscardovia venturai</name>
    <dbReference type="NCBI Taxonomy" id="1769421"/>
    <lineage>
        <taxon>Bacteria</taxon>
        <taxon>Bacillati</taxon>
        <taxon>Actinomycetota</taxon>
        <taxon>Actinomycetes</taxon>
        <taxon>Bifidobacteriales</taxon>
        <taxon>Bifidobacteriaceae</taxon>
        <taxon>Alloscardovia</taxon>
    </lineage>
</organism>
<keyword evidence="3" id="KW-1185">Reference proteome</keyword>
<feature type="transmembrane region" description="Helical" evidence="1">
    <location>
        <begin position="350"/>
        <end position="379"/>
    </location>
</feature>
<keyword evidence="1" id="KW-0812">Transmembrane</keyword>
<feature type="transmembrane region" description="Helical" evidence="1">
    <location>
        <begin position="434"/>
        <end position="451"/>
    </location>
</feature>
<evidence type="ECO:0000313" key="2">
    <source>
        <dbReference type="EMBL" id="MFD0704629.1"/>
    </source>
</evidence>
<proteinExistence type="predicted"/>
<feature type="transmembrane region" description="Helical" evidence="1">
    <location>
        <begin position="29"/>
        <end position="49"/>
    </location>
</feature>
<dbReference type="EMBL" id="JBHTHQ010000012">
    <property type="protein sequence ID" value="MFD0704629.1"/>
    <property type="molecule type" value="Genomic_DNA"/>
</dbReference>
<comment type="caution">
    <text evidence="2">The sequence shown here is derived from an EMBL/GenBank/DDBJ whole genome shotgun (WGS) entry which is preliminary data.</text>
</comment>
<accession>A0ABW2Y586</accession>
<feature type="transmembrane region" description="Helical" evidence="1">
    <location>
        <begin position="6"/>
        <end position="22"/>
    </location>
</feature>
<feature type="transmembrane region" description="Helical" evidence="1">
    <location>
        <begin position="316"/>
        <end position="338"/>
    </location>
</feature>
<dbReference type="RefSeq" id="WP_377938278.1">
    <property type="nucleotide sequence ID" value="NZ_JBHTHQ010000012.1"/>
</dbReference>
<feature type="transmembrane region" description="Helical" evidence="1">
    <location>
        <begin position="206"/>
        <end position="228"/>
    </location>
</feature>
<evidence type="ECO:0008006" key="4">
    <source>
        <dbReference type="Google" id="ProtNLM"/>
    </source>
</evidence>
<reference evidence="3" key="1">
    <citation type="journal article" date="2019" name="Int. J. Syst. Evol. Microbiol.">
        <title>The Global Catalogue of Microorganisms (GCM) 10K type strain sequencing project: providing services to taxonomists for standard genome sequencing and annotation.</title>
        <authorList>
            <consortium name="The Broad Institute Genomics Platform"/>
            <consortium name="The Broad Institute Genome Sequencing Center for Infectious Disease"/>
            <person name="Wu L."/>
            <person name="Ma J."/>
        </authorList>
    </citation>
    <scope>NUCLEOTIDE SEQUENCE [LARGE SCALE GENOMIC DNA]</scope>
    <source>
        <strain evidence="3">CCM 8604</strain>
    </source>
</reference>
<evidence type="ECO:0000313" key="3">
    <source>
        <dbReference type="Proteomes" id="UP001597036"/>
    </source>
</evidence>
<evidence type="ECO:0000256" key="1">
    <source>
        <dbReference type="SAM" id="Phobius"/>
    </source>
</evidence>